<name>A0A212M183_9FIRM</name>
<evidence type="ECO:0000256" key="1">
    <source>
        <dbReference type="SAM" id="MobiDB-lite"/>
    </source>
</evidence>
<organism evidence="3">
    <name type="scientific">uncultured Sporomusa sp</name>
    <dbReference type="NCBI Taxonomy" id="307249"/>
    <lineage>
        <taxon>Bacteria</taxon>
        <taxon>Bacillati</taxon>
        <taxon>Bacillota</taxon>
        <taxon>Negativicutes</taxon>
        <taxon>Selenomonadales</taxon>
        <taxon>Sporomusaceae</taxon>
        <taxon>Sporomusa</taxon>
        <taxon>environmental samples</taxon>
    </lineage>
</organism>
<reference evidence="3" key="1">
    <citation type="submission" date="2016-08" db="EMBL/GenBank/DDBJ databases">
        <authorList>
            <person name="Seilhamer J.J."/>
        </authorList>
    </citation>
    <scope>NUCLEOTIDE SEQUENCE</scope>
    <source>
        <strain evidence="3">86</strain>
    </source>
</reference>
<dbReference type="AlphaFoldDB" id="A0A212M183"/>
<evidence type="ECO:0000313" key="3">
    <source>
        <dbReference type="EMBL" id="SCM83573.1"/>
    </source>
</evidence>
<protein>
    <submittedName>
        <fullName evidence="3">Uncharacterized protein</fullName>
    </submittedName>
</protein>
<gene>
    <name evidence="3" type="ORF">KL86SPO_70431</name>
</gene>
<keyword evidence="2" id="KW-1133">Transmembrane helix</keyword>
<keyword evidence="2" id="KW-0472">Membrane</keyword>
<keyword evidence="2" id="KW-0812">Transmembrane</keyword>
<sequence length="197" mass="21537">MDVTDCKQNINKHLTSAQQWLSEAEEAFEKDSDIRGELNLFLAQAELTRAKETNRSQHWRHRYSVFRHSIAIGLAFVIAAGGMTASYLWAIGPHGAKQPLPTSAPAPVYQTRASQVDEFSGVMTTTSSPQTVVPESNAYKAVAEKDRTTASPQLSAPPAADKQSHPSTNLKQEQALPLTPDEVDNLIRLAGKSLRGQ</sequence>
<proteinExistence type="predicted"/>
<feature type="transmembrane region" description="Helical" evidence="2">
    <location>
        <begin position="70"/>
        <end position="90"/>
    </location>
</feature>
<evidence type="ECO:0000256" key="2">
    <source>
        <dbReference type="SAM" id="Phobius"/>
    </source>
</evidence>
<dbReference type="EMBL" id="FMJE01000007">
    <property type="protein sequence ID" value="SCM83573.1"/>
    <property type="molecule type" value="Genomic_DNA"/>
</dbReference>
<accession>A0A212M183</accession>
<feature type="region of interest" description="Disordered" evidence="1">
    <location>
        <begin position="145"/>
        <end position="182"/>
    </location>
</feature>